<proteinExistence type="inferred from homology"/>
<dbReference type="InterPro" id="IPR005119">
    <property type="entry name" value="LysR_subst-bd"/>
</dbReference>
<dbReference type="GO" id="GO:0032993">
    <property type="term" value="C:protein-DNA complex"/>
    <property type="evidence" value="ECO:0007669"/>
    <property type="project" value="TreeGrafter"/>
</dbReference>
<keyword evidence="4" id="KW-0804">Transcription</keyword>
<gene>
    <name evidence="6" type="primary">oxyR</name>
    <name evidence="6" type="ORF">ERS852470_03681</name>
</gene>
<name>A0A174J0C7_9CLOT</name>
<evidence type="ECO:0000313" key="6">
    <source>
        <dbReference type="EMBL" id="CUO90625.1"/>
    </source>
</evidence>
<dbReference type="PANTHER" id="PTHR30346:SF28">
    <property type="entry name" value="HTH-TYPE TRANSCRIPTIONAL REGULATOR CYNR"/>
    <property type="match status" value="1"/>
</dbReference>
<dbReference type="PROSITE" id="PS50931">
    <property type="entry name" value="HTH_LYSR"/>
    <property type="match status" value="1"/>
</dbReference>
<dbReference type="Gene3D" id="3.40.190.290">
    <property type="match status" value="1"/>
</dbReference>
<reference evidence="6 7" key="1">
    <citation type="submission" date="2015-09" db="EMBL/GenBank/DDBJ databases">
        <authorList>
            <consortium name="Pathogen Informatics"/>
        </authorList>
    </citation>
    <scope>NUCLEOTIDE SEQUENCE [LARGE SCALE GENOMIC DNA]</scope>
    <source>
        <strain evidence="6 7">2789STDY5834855</strain>
    </source>
</reference>
<sequence length="282" mass="32240">MFEFIQLEQLLAIDKYKTLSKAAEELLISQPALSRSMQRLEEELQVTLFTRQKNKITFNENGKLALEYARKIVNSSLEMKEHLQAFDKSNHTISIGSCAPAPIWNLTPEVSRLFPDMKIQSDMKSLDELVDGLINNKYKIIITTDEMNLPDIISRKYCEEHLYISLPPAHPLAGHKSLTLNDLNGQSILILSKIGFWYDICKAKMPDSLFLVQEELSALDELRKSSALPSFATDLTNKSSSHDNRILIPLTDPEVNVTFYINYNKSYKKQFESIIYTSIDSK</sequence>
<organism evidence="6 7">
    <name type="scientific">Clostridium disporicum</name>
    <dbReference type="NCBI Taxonomy" id="84024"/>
    <lineage>
        <taxon>Bacteria</taxon>
        <taxon>Bacillati</taxon>
        <taxon>Bacillota</taxon>
        <taxon>Clostridia</taxon>
        <taxon>Eubacteriales</taxon>
        <taxon>Clostridiaceae</taxon>
        <taxon>Clostridium</taxon>
    </lineage>
</organism>
<keyword evidence="3" id="KW-0238">DNA-binding</keyword>
<accession>A0A174J0C7</accession>
<dbReference type="CDD" id="cd05466">
    <property type="entry name" value="PBP2_LTTR_substrate"/>
    <property type="match status" value="1"/>
</dbReference>
<dbReference type="InterPro" id="IPR036390">
    <property type="entry name" value="WH_DNA-bd_sf"/>
</dbReference>
<dbReference type="AlphaFoldDB" id="A0A174J0C7"/>
<evidence type="ECO:0000256" key="3">
    <source>
        <dbReference type="ARBA" id="ARBA00023125"/>
    </source>
</evidence>
<dbReference type="SUPFAM" id="SSF46785">
    <property type="entry name" value="Winged helix' DNA-binding domain"/>
    <property type="match status" value="1"/>
</dbReference>
<dbReference type="InterPro" id="IPR000847">
    <property type="entry name" value="LysR_HTH_N"/>
</dbReference>
<evidence type="ECO:0000313" key="7">
    <source>
        <dbReference type="Proteomes" id="UP000095558"/>
    </source>
</evidence>
<dbReference type="PRINTS" id="PR00039">
    <property type="entry name" value="HTHLYSR"/>
</dbReference>
<dbReference type="Pfam" id="PF00126">
    <property type="entry name" value="HTH_1"/>
    <property type="match status" value="1"/>
</dbReference>
<protein>
    <submittedName>
        <fullName evidence="6">Transcriptional regulator</fullName>
    </submittedName>
</protein>
<dbReference type="GO" id="GO:0003700">
    <property type="term" value="F:DNA-binding transcription factor activity"/>
    <property type="evidence" value="ECO:0007669"/>
    <property type="project" value="InterPro"/>
</dbReference>
<dbReference type="RefSeq" id="WP_055278017.1">
    <property type="nucleotide sequence ID" value="NZ_CYZV01000083.1"/>
</dbReference>
<dbReference type="Gene3D" id="1.10.10.10">
    <property type="entry name" value="Winged helix-like DNA-binding domain superfamily/Winged helix DNA-binding domain"/>
    <property type="match status" value="1"/>
</dbReference>
<feature type="domain" description="HTH lysR-type" evidence="5">
    <location>
        <begin position="2"/>
        <end position="59"/>
    </location>
</feature>
<dbReference type="SUPFAM" id="SSF53850">
    <property type="entry name" value="Periplasmic binding protein-like II"/>
    <property type="match status" value="1"/>
</dbReference>
<dbReference type="PANTHER" id="PTHR30346">
    <property type="entry name" value="TRANSCRIPTIONAL DUAL REGULATOR HCAR-RELATED"/>
    <property type="match status" value="1"/>
</dbReference>
<evidence type="ECO:0000259" key="5">
    <source>
        <dbReference type="PROSITE" id="PS50931"/>
    </source>
</evidence>
<dbReference type="OrthoDB" id="79118at2"/>
<dbReference type="Proteomes" id="UP000095558">
    <property type="component" value="Unassembled WGS sequence"/>
</dbReference>
<dbReference type="GO" id="GO:0003677">
    <property type="term" value="F:DNA binding"/>
    <property type="evidence" value="ECO:0007669"/>
    <property type="project" value="UniProtKB-KW"/>
</dbReference>
<keyword evidence="2" id="KW-0805">Transcription regulation</keyword>
<evidence type="ECO:0000256" key="1">
    <source>
        <dbReference type="ARBA" id="ARBA00009437"/>
    </source>
</evidence>
<dbReference type="Pfam" id="PF03466">
    <property type="entry name" value="LysR_substrate"/>
    <property type="match status" value="1"/>
</dbReference>
<dbReference type="EMBL" id="CYZV01000083">
    <property type="protein sequence ID" value="CUO90625.1"/>
    <property type="molecule type" value="Genomic_DNA"/>
</dbReference>
<dbReference type="InterPro" id="IPR036388">
    <property type="entry name" value="WH-like_DNA-bd_sf"/>
</dbReference>
<evidence type="ECO:0000256" key="4">
    <source>
        <dbReference type="ARBA" id="ARBA00023163"/>
    </source>
</evidence>
<evidence type="ECO:0000256" key="2">
    <source>
        <dbReference type="ARBA" id="ARBA00023015"/>
    </source>
</evidence>
<comment type="similarity">
    <text evidence="1">Belongs to the LysR transcriptional regulatory family.</text>
</comment>